<dbReference type="eggNOG" id="ENOG50347IM">
    <property type="taxonomic scope" value="Bacteria"/>
</dbReference>
<keyword evidence="1" id="KW-0812">Transmembrane</keyword>
<keyword evidence="1" id="KW-0472">Membrane</keyword>
<proteinExistence type="predicted"/>
<organism evidence="2 3">
    <name type="scientific">Beijerinckia indica subsp. indica (strain ATCC 9039 / DSM 1715 / NCIMB 8712)</name>
    <dbReference type="NCBI Taxonomy" id="395963"/>
    <lineage>
        <taxon>Bacteria</taxon>
        <taxon>Pseudomonadati</taxon>
        <taxon>Pseudomonadota</taxon>
        <taxon>Alphaproteobacteria</taxon>
        <taxon>Hyphomicrobiales</taxon>
        <taxon>Beijerinckiaceae</taxon>
        <taxon>Beijerinckia</taxon>
    </lineage>
</organism>
<evidence type="ECO:0000313" key="2">
    <source>
        <dbReference type="EMBL" id="ACB97122.1"/>
    </source>
</evidence>
<reference evidence="2 3" key="2">
    <citation type="journal article" date="2010" name="J. Bacteriol.">
        <title>Complete genome sequence of Beijerinckia indica subsp. indica.</title>
        <authorList>
            <person name="Tamas I."/>
            <person name="Dedysh S.N."/>
            <person name="Liesack W."/>
            <person name="Stott M.B."/>
            <person name="Alam M."/>
            <person name="Murrell J.C."/>
            <person name="Dunfield P.F."/>
        </authorList>
    </citation>
    <scope>NUCLEOTIDE SEQUENCE [LARGE SCALE GENOMIC DNA]</scope>
    <source>
        <strain evidence="3">ATCC 9039 / DSM 1715 / NCIMB 8712</strain>
    </source>
</reference>
<evidence type="ECO:0008006" key="4">
    <source>
        <dbReference type="Google" id="ProtNLM"/>
    </source>
</evidence>
<feature type="transmembrane region" description="Helical" evidence="1">
    <location>
        <begin position="72"/>
        <end position="89"/>
    </location>
</feature>
<feature type="transmembrane region" description="Helical" evidence="1">
    <location>
        <begin position="6"/>
        <end position="24"/>
    </location>
</feature>
<keyword evidence="3" id="KW-1185">Reference proteome</keyword>
<reference evidence="3" key="1">
    <citation type="submission" date="2008-03" db="EMBL/GenBank/DDBJ databases">
        <title>Complete sequence of chromosome of Beijerinckia indica subsp. indica ATCC 9039.</title>
        <authorList>
            <consortium name="US DOE Joint Genome Institute"/>
            <person name="Copeland A."/>
            <person name="Lucas S."/>
            <person name="Lapidus A."/>
            <person name="Glavina del Rio T."/>
            <person name="Dalin E."/>
            <person name="Tice H."/>
            <person name="Bruce D."/>
            <person name="Goodwin L."/>
            <person name="Pitluck S."/>
            <person name="LaButti K."/>
            <person name="Schmutz J."/>
            <person name="Larimer F."/>
            <person name="Land M."/>
            <person name="Hauser L."/>
            <person name="Kyrpides N."/>
            <person name="Mikhailova N."/>
            <person name="Dunfield P.F."/>
            <person name="Dedysh S.N."/>
            <person name="Liesack W."/>
            <person name="Saw J.H."/>
            <person name="Alam M."/>
            <person name="Chen Y."/>
            <person name="Murrell J.C."/>
            <person name="Richardson P."/>
        </authorList>
    </citation>
    <scope>NUCLEOTIDE SEQUENCE [LARGE SCALE GENOMIC DNA]</scope>
    <source>
        <strain evidence="3">ATCC 9039 / DSM 1715 / NCIMB 8712</strain>
    </source>
</reference>
<dbReference type="HOGENOM" id="CLU_1683436_0_0_5"/>
<dbReference type="EMBL" id="CP001016">
    <property type="protein sequence ID" value="ACB97122.1"/>
    <property type="molecule type" value="Genomic_DNA"/>
</dbReference>
<sequence length="153" mass="16883">MIGRQIAIGFGIAIVLPLLIFYGVRTFSPPPKYQDYVTNIPLKPDATTAERQADAEKMQAEQKALSEAKSRFALHLFYASALLGYLAVLTGGLMAVSPVGTGLIFGGIFSIIHGYWNYWDYIADWERFASLLLAAAILLFIAYRKIPKPSNGH</sequence>
<feature type="transmembrane region" description="Helical" evidence="1">
    <location>
        <begin position="95"/>
        <end position="116"/>
    </location>
</feature>
<dbReference type="Proteomes" id="UP000001695">
    <property type="component" value="Chromosome"/>
</dbReference>
<dbReference type="STRING" id="395963.Bind_3565"/>
<feature type="transmembrane region" description="Helical" evidence="1">
    <location>
        <begin position="128"/>
        <end position="146"/>
    </location>
</feature>
<evidence type="ECO:0000256" key="1">
    <source>
        <dbReference type="SAM" id="Phobius"/>
    </source>
</evidence>
<keyword evidence="1" id="KW-1133">Transmembrane helix</keyword>
<name>B2IG48_BEII9</name>
<protein>
    <recommendedName>
        <fullName evidence="4">Transmembrane protein</fullName>
    </recommendedName>
</protein>
<evidence type="ECO:0000313" key="3">
    <source>
        <dbReference type="Proteomes" id="UP000001695"/>
    </source>
</evidence>
<gene>
    <name evidence="2" type="ordered locus">Bind_3565</name>
</gene>
<accession>B2IG48</accession>
<dbReference type="AlphaFoldDB" id="B2IG48"/>
<dbReference type="KEGG" id="bid:Bind_3565"/>